<keyword evidence="2" id="KW-0732">Signal</keyword>
<evidence type="ECO:0000313" key="3">
    <source>
        <dbReference type="EMBL" id="KHO63706.1"/>
    </source>
</evidence>
<reference evidence="3 4" key="1">
    <citation type="submission" date="2014-11" db="EMBL/GenBank/DDBJ databases">
        <title>Genome sequence of Pseudomonas tuomuerensis JCM 14085.</title>
        <authorList>
            <person name="Shin S.-K."/>
            <person name="Yi H."/>
        </authorList>
    </citation>
    <scope>NUCLEOTIDE SEQUENCE [LARGE SCALE GENOMIC DNA]</scope>
    <source>
        <strain evidence="3 4">JCM 14085</strain>
    </source>
</reference>
<dbReference type="AlphaFoldDB" id="A0A0B3BRN8"/>
<evidence type="ECO:0000256" key="1">
    <source>
        <dbReference type="SAM" id="MobiDB-lite"/>
    </source>
</evidence>
<feature type="compositionally biased region" description="Pro residues" evidence="1">
    <location>
        <begin position="101"/>
        <end position="122"/>
    </location>
</feature>
<feature type="region of interest" description="Disordered" evidence="1">
    <location>
        <begin position="66"/>
        <end position="131"/>
    </location>
</feature>
<evidence type="ECO:0000256" key="2">
    <source>
        <dbReference type="SAM" id="SignalP"/>
    </source>
</evidence>
<dbReference type="Proteomes" id="UP000030980">
    <property type="component" value="Unassembled WGS sequence"/>
</dbReference>
<dbReference type="RefSeq" id="WP_039607080.1">
    <property type="nucleotide sequence ID" value="NZ_FMUP01000004.1"/>
</dbReference>
<feature type="chain" id="PRO_5002084355" evidence="2">
    <location>
        <begin position="25"/>
        <end position="222"/>
    </location>
</feature>
<organism evidence="3 4">
    <name type="scientific">Pseudomonas flexibilis</name>
    <dbReference type="NCBI Taxonomy" id="706570"/>
    <lineage>
        <taxon>Bacteria</taxon>
        <taxon>Pseudomonadati</taxon>
        <taxon>Pseudomonadota</taxon>
        <taxon>Gammaproteobacteria</taxon>
        <taxon>Pseudomonadales</taxon>
        <taxon>Pseudomonadaceae</taxon>
        <taxon>Pseudomonas</taxon>
    </lineage>
</organism>
<comment type="caution">
    <text evidence="3">The sequence shown here is derived from an EMBL/GenBank/DDBJ whole genome shotgun (WGS) entry which is preliminary data.</text>
</comment>
<name>A0A0B3BRN8_9PSED</name>
<feature type="signal peptide" evidence="2">
    <location>
        <begin position="1"/>
        <end position="24"/>
    </location>
</feature>
<gene>
    <name evidence="3" type="ORF">PT85_14435</name>
</gene>
<keyword evidence="4" id="KW-1185">Reference proteome</keyword>
<proteinExistence type="predicted"/>
<dbReference type="EMBL" id="JTAK01000006">
    <property type="protein sequence ID" value="KHO63706.1"/>
    <property type="molecule type" value="Genomic_DNA"/>
</dbReference>
<protein>
    <submittedName>
        <fullName evidence="3">Uncharacterized protein</fullName>
    </submittedName>
</protein>
<accession>A0A0B3BRN8</accession>
<evidence type="ECO:0000313" key="4">
    <source>
        <dbReference type="Proteomes" id="UP000030980"/>
    </source>
</evidence>
<sequence>MKSLARTSLTGLAAALLLLGPALQDSNAQGRGGGGFSRGGVAASGAFSARGGGMAGDSFRASAPNLAATRPEVSRPAQPPSAEQRPPGDRSPPTSQRLPGGYPPPGSRQPPQGHTPPPPPPQYQYHDHDTDWDDDWDHSDAAVGFVVGAATGALVNEALQPEVVVTELTTPTSAPAPAAVTRLPCSPASSLVGGVTYYRCGSTFYVQAYAQGGLLYVPVAPP</sequence>
<dbReference type="OrthoDB" id="123540at2"/>